<gene>
    <name evidence="2" type="ORF">RSSM_03554</name>
</gene>
<comment type="caution">
    <text evidence="2">The sequence shown here is derived from an EMBL/GenBank/DDBJ whole genome shotgun (WGS) entry which is preliminary data.</text>
</comment>
<name>M5U0K8_9BACT</name>
<accession>M5U0K8</accession>
<feature type="transmembrane region" description="Helical" evidence="1">
    <location>
        <begin position="474"/>
        <end position="501"/>
    </location>
</feature>
<keyword evidence="3" id="KW-1185">Reference proteome</keyword>
<feature type="transmembrane region" description="Helical" evidence="1">
    <location>
        <begin position="575"/>
        <end position="605"/>
    </location>
</feature>
<feature type="transmembrane region" description="Helical" evidence="1">
    <location>
        <begin position="60"/>
        <end position="80"/>
    </location>
</feature>
<organism evidence="2 3">
    <name type="scientific">Rhodopirellula sallentina SM41</name>
    <dbReference type="NCBI Taxonomy" id="1263870"/>
    <lineage>
        <taxon>Bacteria</taxon>
        <taxon>Pseudomonadati</taxon>
        <taxon>Planctomycetota</taxon>
        <taxon>Planctomycetia</taxon>
        <taxon>Pirellulales</taxon>
        <taxon>Pirellulaceae</taxon>
        <taxon>Rhodopirellula</taxon>
    </lineage>
</organism>
<evidence type="ECO:0000313" key="3">
    <source>
        <dbReference type="Proteomes" id="UP000011885"/>
    </source>
</evidence>
<sequence>MSTAYSSSLEKSVSTPRSLAGSAEGSTWKHPLETIWHLEVIRVTYRLQRFWNRLRSPRQAVASILAIAFVLLYVLAGFTILSRREVVDPSRLQLWLSGGMVLYTIYHSIKYLWSTRPADAPTCVVTTPAMALWIGGGPMPRRFVVLHDIARVVPATLMKSMLLCVVIWRDVPNVFCLWLGVFLALFTLEWMRRIVSHVIDAMNRREKKTLRAASLVIALALVVALGLQTINNAPPGGDPAMYMATAIGEVAMFASGDAVQCLALPLQPASHLAVSEPMWPWTTIIPAGLIPLHGAVLLLTSLVAIALLGYVLIRLDDWAIERRHNDEQTQLRNWNAKPESSGDELRAALAQPNGAIADTASIAETRSQSRSQKHNPLMRWPVGAIVTRQLHCIRRYQVNVIVSFAIPMAVSLSPLLMPSNGLAGQVAKQWIFVIGGIALSSLLLAPPALQIDFRRDLKRMCLLRSFPLTSTEMCAGMLSVPVAITILFQWITLAIAAIIASVSLVQVGWLALAFPALALLTFAVENSLFLAFPHPIHEQGIAMVIRAKITFLWKGIVLAFVPVLLFLWITACHQVLPAAVVIPVAFVGSLIGCWSVALAAFAVLVRCWKRFDPAFDTPPD</sequence>
<keyword evidence="1" id="KW-0472">Membrane</keyword>
<dbReference type="Proteomes" id="UP000011885">
    <property type="component" value="Unassembled WGS sequence"/>
</dbReference>
<evidence type="ECO:0000256" key="1">
    <source>
        <dbReference type="SAM" id="Phobius"/>
    </source>
</evidence>
<dbReference type="AlphaFoldDB" id="M5U0K8"/>
<dbReference type="EMBL" id="ANOH01000236">
    <property type="protein sequence ID" value="EMI54990.1"/>
    <property type="molecule type" value="Genomic_DNA"/>
</dbReference>
<feature type="transmembrane region" description="Helical" evidence="1">
    <location>
        <begin position="429"/>
        <end position="453"/>
    </location>
</feature>
<feature type="transmembrane region" description="Helical" evidence="1">
    <location>
        <begin position="174"/>
        <end position="191"/>
    </location>
</feature>
<feature type="transmembrane region" description="Helical" evidence="1">
    <location>
        <begin position="398"/>
        <end position="417"/>
    </location>
</feature>
<keyword evidence="1" id="KW-0812">Transmembrane</keyword>
<feature type="transmembrane region" description="Helical" evidence="1">
    <location>
        <begin position="551"/>
        <end position="569"/>
    </location>
</feature>
<keyword evidence="1" id="KW-1133">Transmembrane helix</keyword>
<feature type="transmembrane region" description="Helical" evidence="1">
    <location>
        <begin position="212"/>
        <end position="230"/>
    </location>
</feature>
<feature type="transmembrane region" description="Helical" evidence="1">
    <location>
        <begin position="507"/>
        <end position="530"/>
    </location>
</feature>
<feature type="transmembrane region" description="Helical" evidence="1">
    <location>
        <begin position="284"/>
        <end position="313"/>
    </location>
</feature>
<protein>
    <submittedName>
        <fullName evidence="2">Putative membrane protein</fullName>
    </submittedName>
</protein>
<proteinExistence type="predicted"/>
<reference evidence="2 3" key="1">
    <citation type="journal article" date="2013" name="Mar. Genomics">
        <title>Expression of sulfatases in Rhodopirellula baltica and the diversity of sulfatases in the genus Rhodopirellula.</title>
        <authorList>
            <person name="Wegner C.E."/>
            <person name="Richter-Heitmann T."/>
            <person name="Klindworth A."/>
            <person name="Klockow C."/>
            <person name="Richter M."/>
            <person name="Achstetter T."/>
            <person name="Glockner F.O."/>
            <person name="Harder J."/>
        </authorList>
    </citation>
    <scope>NUCLEOTIDE SEQUENCE [LARGE SCALE GENOMIC DNA]</scope>
    <source>
        <strain evidence="2 3">SM41</strain>
    </source>
</reference>
<dbReference type="RefSeq" id="WP_008680884.1">
    <property type="nucleotide sequence ID" value="NZ_ANOH01000236.1"/>
</dbReference>
<evidence type="ECO:0000313" key="2">
    <source>
        <dbReference type="EMBL" id="EMI54990.1"/>
    </source>
</evidence>
<dbReference type="PATRIC" id="fig|1263870.3.peg.3777"/>